<dbReference type="PANTHER" id="PTHR41523:SF7">
    <property type="entry name" value="HISTIDINE KINASE"/>
    <property type="match status" value="1"/>
</dbReference>
<dbReference type="Pfam" id="PF01590">
    <property type="entry name" value="GAF"/>
    <property type="match status" value="1"/>
</dbReference>
<dbReference type="GO" id="GO:0009584">
    <property type="term" value="P:detection of visible light"/>
    <property type="evidence" value="ECO:0007669"/>
    <property type="project" value="InterPro"/>
</dbReference>
<evidence type="ECO:0000256" key="7">
    <source>
        <dbReference type="ARBA" id="ARBA00022741"/>
    </source>
</evidence>
<comment type="caution">
    <text evidence="16">The sequence shown here is derived from an EMBL/GenBank/DDBJ whole genome shotgun (WGS) entry which is preliminary data.</text>
</comment>
<dbReference type="PANTHER" id="PTHR41523">
    <property type="entry name" value="TWO-COMPONENT SYSTEM SENSOR PROTEIN"/>
    <property type="match status" value="1"/>
</dbReference>
<dbReference type="InterPro" id="IPR001789">
    <property type="entry name" value="Sig_transdc_resp-reg_receiver"/>
</dbReference>
<dbReference type="InterPro" id="IPR035965">
    <property type="entry name" value="PAS-like_dom_sf"/>
</dbReference>
<dbReference type="Gene3D" id="3.30.450.40">
    <property type="match status" value="1"/>
</dbReference>
<evidence type="ECO:0000256" key="9">
    <source>
        <dbReference type="ARBA" id="ARBA00022840"/>
    </source>
</evidence>
<protein>
    <recommendedName>
        <fullName evidence="2">histidine kinase</fullName>
        <ecNumber evidence="2">2.7.13.3</ecNumber>
    </recommendedName>
</protein>
<dbReference type="PROSITE" id="PS50110">
    <property type="entry name" value="RESPONSE_REGULATORY"/>
    <property type="match status" value="1"/>
</dbReference>
<dbReference type="InterPro" id="IPR036890">
    <property type="entry name" value="HATPase_C_sf"/>
</dbReference>
<dbReference type="GO" id="GO:0004673">
    <property type="term" value="F:protein histidine kinase activity"/>
    <property type="evidence" value="ECO:0007669"/>
    <property type="project" value="UniProtKB-EC"/>
</dbReference>
<dbReference type="Proteomes" id="UP000322981">
    <property type="component" value="Unassembled WGS sequence"/>
</dbReference>
<keyword evidence="7" id="KW-0547">Nucleotide-binding</keyword>
<dbReference type="Gene3D" id="3.30.450.270">
    <property type="match status" value="1"/>
</dbReference>
<dbReference type="InterPro" id="IPR029016">
    <property type="entry name" value="GAF-like_dom_sf"/>
</dbReference>
<dbReference type="Gene3D" id="3.30.450.20">
    <property type="entry name" value="PAS domain"/>
    <property type="match status" value="1"/>
</dbReference>
<dbReference type="GO" id="GO:0005524">
    <property type="term" value="F:ATP binding"/>
    <property type="evidence" value="ECO:0007669"/>
    <property type="project" value="UniProtKB-KW"/>
</dbReference>
<keyword evidence="6" id="KW-0808">Transferase</keyword>
<evidence type="ECO:0000256" key="13">
    <source>
        <dbReference type="SAM" id="Coils"/>
    </source>
</evidence>
<dbReference type="InterPro" id="IPR011102">
    <property type="entry name" value="Sig_transdc_His_kinase_HWE"/>
</dbReference>
<keyword evidence="9" id="KW-0067">ATP-binding</keyword>
<dbReference type="Gene3D" id="3.40.50.2300">
    <property type="match status" value="1"/>
</dbReference>
<evidence type="ECO:0000256" key="4">
    <source>
        <dbReference type="ARBA" id="ARBA00022553"/>
    </source>
</evidence>
<evidence type="ECO:0000256" key="2">
    <source>
        <dbReference type="ARBA" id="ARBA00012438"/>
    </source>
</evidence>
<evidence type="ECO:0000256" key="11">
    <source>
        <dbReference type="ARBA" id="ARBA00023170"/>
    </source>
</evidence>
<keyword evidence="17" id="KW-1185">Reference proteome</keyword>
<sequence length="845" mass="94186">MYDSQEINISNCEREPIHLLGRIQSFGLLLCFNADWTLTAASENVSDFFDASAQSLIGQPIERLFSESVKIKIRRAIVGLEHSDDSERLLNLEVIPGKGKMDVAVHISGDDLIVELEPSQVTEKASFQTLRRIHQEVALAQDFNELIARAARHMSLITGYDRVMVYRFHADQSGEVIAEQRNIDVESYLGLRYPASDIPAQARALYLRNLTRVIADVNDPGVPIRSGQRTLDLSISTLRTVSPIHLEYLQNMGVQATMSVSIRIDGKLWGLFACHNYSPYVPSLQQRSVAEVYAETLALEIRSRMFEEERIASEQARQLHLRLVTSLETSVSLFDNLVVHAQKMHQLIPSDSMVLVVAGEFHVSGDPVSSEDIQLLIQQLNQSESRGIFAVDCLSDWLYERLTLADRYAGMLVVPLSRRPRDMLIYLRKEQAQTVNWAGNPEKPVELGPNGIRLTPRKSFEAWKEIRRGYSEPWTRSELFLAEQVKSVLLEVIVRNLDEYKRVVSSAQQQKDVLIHELNHRVRNILGLMSSIVSQTSSVSGDVNEYKSMLGGRIQSLAVAQSKLTEKNWSYAPLRTIIETEVEAIATLPARVRSSGPEIDLTPKAFTTLTLVIHELLTNAVKYGALKSSSGSVQIDWKIGTAGSLEFHWQELGVTIEAPPTHRGFGSVIISRSVPHDLGGDARIEYQRTGLLATFSIPPDHFRLSDDLPVDNASTGVTEFPSAPTPNTDKVLILEDNMIIAFDIEQVLASLGYQNIVLAASVSEALKVIEQGKPCLAVLDINLGTDNSEPVGRELLALSVPFIFATGYNEQGSLFQRLFPKVPFVEKPFDKSDIANAIRQAEQSV</sequence>
<keyword evidence="4 12" id="KW-0597">Phosphoprotein</keyword>
<dbReference type="SUPFAM" id="SSF52172">
    <property type="entry name" value="CheY-like"/>
    <property type="match status" value="1"/>
</dbReference>
<dbReference type="OrthoDB" id="9808408at2"/>
<dbReference type="SUPFAM" id="SSF55785">
    <property type="entry name" value="PYP-like sensor domain (PAS domain)"/>
    <property type="match status" value="1"/>
</dbReference>
<feature type="domain" description="Phytochrome chromophore attachment site" evidence="14">
    <location>
        <begin position="142"/>
        <end position="295"/>
    </location>
</feature>
<dbReference type="SMART" id="SM00911">
    <property type="entry name" value="HWE_HK"/>
    <property type="match status" value="1"/>
</dbReference>
<feature type="domain" description="Response regulatory" evidence="15">
    <location>
        <begin position="730"/>
        <end position="842"/>
    </location>
</feature>
<keyword evidence="8" id="KW-0418">Kinase</keyword>
<dbReference type="SMART" id="SM00448">
    <property type="entry name" value="REC"/>
    <property type="match status" value="1"/>
</dbReference>
<dbReference type="InterPro" id="IPR043150">
    <property type="entry name" value="Phytochrome_PHY_sf"/>
</dbReference>
<dbReference type="GO" id="GO:0009881">
    <property type="term" value="F:photoreceptor activity"/>
    <property type="evidence" value="ECO:0007669"/>
    <property type="project" value="UniProtKB-KW"/>
</dbReference>
<evidence type="ECO:0000259" key="14">
    <source>
        <dbReference type="PROSITE" id="PS50046"/>
    </source>
</evidence>
<dbReference type="PRINTS" id="PR01033">
    <property type="entry name" value="PHYTOCHROME"/>
</dbReference>
<dbReference type="InterPro" id="IPR003018">
    <property type="entry name" value="GAF"/>
</dbReference>
<dbReference type="Pfam" id="PF08446">
    <property type="entry name" value="PAS_2"/>
    <property type="match status" value="1"/>
</dbReference>
<accession>A0A5M8FLQ3</accession>
<dbReference type="Pfam" id="PF07536">
    <property type="entry name" value="HWE_HK"/>
    <property type="match status" value="1"/>
</dbReference>
<evidence type="ECO:0000259" key="15">
    <source>
        <dbReference type="PROSITE" id="PS50110"/>
    </source>
</evidence>
<feature type="modified residue" description="4-aspartylphosphate" evidence="12">
    <location>
        <position position="780"/>
    </location>
</feature>
<dbReference type="SMART" id="SM00065">
    <property type="entry name" value="GAF"/>
    <property type="match status" value="1"/>
</dbReference>
<dbReference type="Pfam" id="PF00072">
    <property type="entry name" value="Response_reg"/>
    <property type="match status" value="1"/>
</dbReference>
<dbReference type="EMBL" id="VWXX01000060">
    <property type="protein sequence ID" value="KAA6181842.1"/>
    <property type="molecule type" value="Genomic_DNA"/>
</dbReference>
<dbReference type="InterPro" id="IPR013515">
    <property type="entry name" value="Phytochrome_cen-reg"/>
</dbReference>
<evidence type="ECO:0000256" key="12">
    <source>
        <dbReference type="PROSITE-ProRule" id="PRU00169"/>
    </source>
</evidence>
<dbReference type="RefSeq" id="WP_150094928.1">
    <property type="nucleotide sequence ID" value="NZ_VWXX01000060.1"/>
</dbReference>
<evidence type="ECO:0000313" key="17">
    <source>
        <dbReference type="Proteomes" id="UP000322981"/>
    </source>
</evidence>
<evidence type="ECO:0000256" key="10">
    <source>
        <dbReference type="ARBA" id="ARBA00022991"/>
    </source>
</evidence>
<comment type="catalytic activity">
    <reaction evidence="1">
        <text>ATP + protein L-histidine = ADP + protein N-phospho-L-histidine.</text>
        <dbReference type="EC" id="2.7.13.3"/>
    </reaction>
</comment>
<keyword evidence="10" id="KW-0157">Chromophore</keyword>
<dbReference type="InterPro" id="IPR001294">
    <property type="entry name" value="Phytochrome"/>
</dbReference>
<dbReference type="EC" id="2.7.13.3" evidence="2"/>
<keyword evidence="11" id="KW-0675">Receptor</keyword>
<keyword evidence="13" id="KW-0175">Coiled coil</keyword>
<dbReference type="GO" id="GO:0006355">
    <property type="term" value="P:regulation of DNA-templated transcription"/>
    <property type="evidence" value="ECO:0007669"/>
    <property type="project" value="InterPro"/>
</dbReference>
<dbReference type="InterPro" id="IPR016132">
    <property type="entry name" value="Phyto_chromo_attachment"/>
</dbReference>
<reference evidence="16 17" key="1">
    <citation type="submission" date="2019-09" db="EMBL/GenBank/DDBJ databases">
        <title>Whole-genome sequence of the purple sulfur bacterium Thiohalocapsa marina DSM 19078.</title>
        <authorList>
            <person name="Kyndt J.A."/>
            <person name="Meyer T.E."/>
        </authorList>
    </citation>
    <scope>NUCLEOTIDE SEQUENCE [LARGE SCALE GENOMIC DNA]</scope>
    <source>
        <strain evidence="16 17">DSM 19078</strain>
    </source>
</reference>
<evidence type="ECO:0000256" key="5">
    <source>
        <dbReference type="ARBA" id="ARBA00022606"/>
    </source>
</evidence>
<dbReference type="SUPFAM" id="SSF55781">
    <property type="entry name" value="GAF domain-like"/>
    <property type="match status" value="2"/>
</dbReference>
<keyword evidence="3" id="KW-0600">Photoreceptor protein</keyword>
<dbReference type="InterPro" id="IPR011006">
    <property type="entry name" value="CheY-like_superfamily"/>
</dbReference>
<dbReference type="Pfam" id="PF00360">
    <property type="entry name" value="PHY"/>
    <property type="match status" value="1"/>
</dbReference>
<name>A0A5M8FLQ3_9GAMM</name>
<gene>
    <name evidence="16" type="ORF">F2Q65_18775</name>
</gene>
<feature type="coiled-coil region" evidence="13">
    <location>
        <begin position="490"/>
        <end position="517"/>
    </location>
</feature>
<proteinExistence type="predicted"/>
<dbReference type="PROSITE" id="PS50046">
    <property type="entry name" value="PHYTOCHROME_2"/>
    <property type="match status" value="1"/>
</dbReference>
<evidence type="ECO:0000256" key="6">
    <source>
        <dbReference type="ARBA" id="ARBA00022679"/>
    </source>
</evidence>
<keyword evidence="5" id="KW-0716">Sensory transduction</keyword>
<evidence type="ECO:0000313" key="16">
    <source>
        <dbReference type="EMBL" id="KAA6181842.1"/>
    </source>
</evidence>
<organism evidence="16 17">
    <name type="scientific">Thiohalocapsa marina</name>
    <dbReference type="NCBI Taxonomy" id="424902"/>
    <lineage>
        <taxon>Bacteria</taxon>
        <taxon>Pseudomonadati</taxon>
        <taxon>Pseudomonadota</taxon>
        <taxon>Gammaproteobacteria</taxon>
        <taxon>Chromatiales</taxon>
        <taxon>Chromatiaceae</taxon>
        <taxon>Thiohalocapsa</taxon>
    </lineage>
</organism>
<dbReference type="InterPro" id="IPR013654">
    <property type="entry name" value="PAS_2"/>
</dbReference>
<dbReference type="Gene3D" id="3.30.565.10">
    <property type="entry name" value="Histidine kinase-like ATPase, C-terminal domain"/>
    <property type="match status" value="1"/>
</dbReference>
<evidence type="ECO:0000256" key="3">
    <source>
        <dbReference type="ARBA" id="ARBA00022543"/>
    </source>
</evidence>
<dbReference type="SUPFAM" id="SSF55874">
    <property type="entry name" value="ATPase domain of HSP90 chaperone/DNA topoisomerase II/histidine kinase"/>
    <property type="match status" value="1"/>
</dbReference>
<dbReference type="GO" id="GO:0000160">
    <property type="term" value="P:phosphorelay signal transduction system"/>
    <property type="evidence" value="ECO:0007669"/>
    <property type="project" value="InterPro"/>
</dbReference>
<dbReference type="AlphaFoldDB" id="A0A5M8FLQ3"/>
<evidence type="ECO:0000256" key="8">
    <source>
        <dbReference type="ARBA" id="ARBA00022777"/>
    </source>
</evidence>
<evidence type="ECO:0000256" key="1">
    <source>
        <dbReference type="ARBA" id="ARBA00000085"/>
    </source>
</evidence>